<accession>A0ABT2MF39</accession>
<dbReference type="InterPro" id="IPR051533">
    <property type="entry name" value="WaaL-like"/>
</dbReference>
<keyword evidence="8" id="KW-1185">Reference proteome</keyword>
<feature type="transmembrane region" description="Helical" evidence="5">
    <location>
        <begin position="227"/>
        <end position="245"/>
    </location>
</feature>
<feature type="transmembrane region" description="Helical" evidence="5">
    <location>
        <begin position="251"/>
        <end position="278"/>
    </location>
</feature>
<dbReference type="Proteomes" id="UP001206639">
    <property type="component" value="Unassembled WGS sequence"/>
</dbReference>
<comment type="subcellular location">
    <subcellularLocation>
        <location evidence="1">Membrane</location>
        <topology evidence="1">Multi-pass membrane protein</topology>
    </subcellularLocation>
</comment>
<keyword evidence="7" id="KW-0436">Ligase</keyword>
<comment type="caution">
    <text evidence="7">The sequence shown here is derived from an EMBL/GenBank/DDBJ whole genome shotgun (WGS) entry which is preliminary data.</text>
</comment>
<evidence type="ECO:0000313" key="8">
    <source>
        <dbReference type="Proteomes" id="UP001206639"/>
    </source>
</evidence>
<feature type="transmembrane region" description="Helical" evidence="5">
    <location>
        <begin position="7"/>
        <end position="28"/>
    </location>
</feature>
<feature type="transmembrane region" description="Helical" evidence="5">
    <location>
        <begin position="109"/>
        <end position="126"/>
    </location>
</feature>
<dbReference type="PANTHER" id="PTHR37422:SF13">
    <property type="entry name" value="LIPOPOLYSACCHARIDE BIOSYNTHESIS PROTEIN PA4999-RELATED"/>
    <property type="match status" value="1"/>
</dbReference>
<dbReference type="InterPro" id="IPR007016">
    <property type="entry name" value="O-antigen_ligase-rel_domated"/>
</dbReference>
<feature type="transmembrane region" description="Helical" evidence="5">
    <location>
        <begin position="162"/>
        <end position="180"/>
    </location>
</feature>
<evidence type="ECO:0000259" key="6">
    <source>
        <dbReference type="Pfam" id="PF04932"/>
    </source>
</evidence>
<feature type="transmembrane region" description="Helical" evidence="5">
    <location>
        <begin position="290"/>
        <end position="308"/>
    </location>
</feature>
<feature type="transmembrane region" description="Helical" evidence="5">
    <location>
        <begin position="58"/>
        <end position="74"/>
    </location>
</feature>
<evidence type="ECO:0000256" key="5">
    <source>
        <dbReference type="SAM" id="Phobius"/>
    </source>
</evidence>
<dbReference type="GO" id="GO:0016874">
    <property type="term" value="F:ligase activity"/>
    <property type="evidence" value="ECO:0007669"/>
    <property type="project" value="UniProtKB-KW"/>
</dbReference>
<feature type="transmembrane region" description="Helical" evidence="5">
    <location>
        <begin position="372"/>
        <end position="393"/>
    </location>
</feature>
<dbReference type="Pfam" id="PF04932">
    <property type="entry name" value="Wzy_C"/>
    <property type="match status" value="1"/>
</dbReference>
<name>A0ABT2MF39_9MYCO</name>
<proteinExistence type="predicted"/>
<keyword evidence="4 5" id="KW-0472">Membrane</keyword>
<sequence length="470" mass="50843">MNTRGEMIRTLMVSLAILVVVPAIAWVALSFGQLAMLGVVGLIGVAVAVYIGLRHPLWLFWFLAFVVGALPFGQFPGVNLPLYLPLAFGALVAIYVHPRLARPTHPIEMAVWALLLTSVASVLVTSHTLISAIMIVRWGIVTLVAVALIQLSNEHLAKFGRIFVYGSVLNALFGLYMVAFDPAQTAFRYLRIFGYAAELTSPRFAYSQGGATQLIRLGGTSVDPNGEGIALVVALAVALILFAGWRRVCITAIIGVALLLTLSRASIFSAVVGVILVLIFHRMRTRDRMLGLGGLAALVVVGFLTPSIRTRFLSAFASDDRGANDRVASLRDFPHQMSGHWLFGLGWDRPEFTDGNYAFLLNHVSNAPLLTVYRGGIFAGLAFLAVMIVGCVYAYRAIRSDSFPFALYGGIFIGFCLVALQLDHPVGGSPPSVLKFAIFLAFLVYMDRAKNDGMRHVTSDAREKAVAAAN</sequence>
<gene>
    <name evidence="7" type="ORF">N4S67_21040</name>
</gene>
<dbReference type="PANTHER" id="PTHR37422">
    <property type="entry name" value="TEICHURONIC ACID BIOSYNTHESIS PROTEIN TUAE"/>
    <property type="match status" value="1"/>
</dbReference>
<feature type="transmembrane region" description="Helical" evidence="5">
    <location>
        <begin position="132"/>
        <end position="150"/>
    </location>
</feature>
<feature type="transmembrane region" description="Helical" evidence="5">
    <location>
        <begin position="34"/>
        <end position="51"/>
    </location>
</feature>
<feature type="transmembrane region" description="Helical" evidence="5">
    <location>
        <begin position="405"/>
        <end position="422"/>
    </location>
</feature>
<feature type="transmembrane region" description="Helical" evidence="5">
    <location>
        <begin position="428"/>
        <end position="446"/>
    </location>
</feature>
<organism evidence="7 8">
    <name type="scientific">Mycobacterium deserti</name>
    <dbReference type="NCBI Taxonomy" id="2978347"/>
    <lineage>
        <taxon>Bacteria</taxon>
        <taxon>Bacillati</taxon>
        <taxon>Actinomycetota</taxon>
        <taxon>Actinomycetes</taxon>
        <taxon>Mycobacteriales</taxon>
        <taxon>Mycobacteriaceae</taxon>
        <taxon>Mycobacterium</taxon>
    </lineage>
</organism>
<evidence type="ECO:0000256" key="3">
    <source>
        <dbReference type="ARBA" id="ARBA00022989"/>
    </source>
</evidence>
<evidence type="ECO:0000256" key="4">
    <source>
        <dbReference type="ARBA" id="ARBA00023136"/>
    </source>
</evidence>
<reference evidence="8" key="1">
    <citation type="submission" date="2023-07" db="EMBL/GenBank/DDBJ databases">
        <authorList>
            <person name="Deng Y."/>
            <person name="Zhang Y.-Q."/>
        </authorList>
    </citation>
    <scope>NUCLEOTIDE SEQUENCE [LARGE SCALE GENOMIC DNA]</scope>
    <source>
        <strain evidence="8">CPCC 205710</strain>
    </source>
</reference>
<feature type="domain" description="O-antigen ligase-related" evidence="6">
    <location>
        <begin position="251"/>
        <end position="384"/>
    </location>
</feature>
<keyword evidence="3 5" id="KW-1133">Transmembrane helix</keyword>
<evidence type="ECO:0000256" key="1">
    <source>
        <dbReference type="ARBA" id="ARBA00004141"/>
    </source>
</evidence>
<evidence type="ECO:0000256" key="2">
    <source>
        <dbReference type="ARBA" id="ARBA00022692"/>
    </source>
</evidence>
<dbReference type="RefSeq" id="WP_260994960.1">
    <property type="nucleotide sequence ID" value="NZ_JAODWD010000005.1"/>
</dbReference>
<dbReference type="EMBL" id="JAODWD010000005">
    <property type="protein sequence ID" value="MCT7660893.1"/>
    <property type="molecule type" value="Genomic_DNA"/>
</dbReference>
<evidence type="ECO:0000313" key="7">
    <source>
        <dbReference type="EMBL" id="MCT7660893.1"/>
    </source>
</evidence>
<keyword evidence="2 5" id="KW-0812">Transmembrane</keyword>
<protein>
    <submittedName>
        <fullName evidence="7">O-antigen ligase family protein</fullName>
    </submittedName>
</protein>